<keyword evidence="1" id="KW-0732">Signal</keyword>
<protein>
    <submittedName>
        <fullName evidence="2">Uncharacterized protein</fullName>
    </submittedName>
</protein>
<evidence type="ECO:0000256" key="1">
    <source>
        <dbReference type="SAM" id="SignalP"/>
    </source>
</evidence>
<accession>A0A2H9ZZ06</accession>
<proteinExistence type="predicted"/>
<sequence>MSYQAAGGLLLLLLLLLLIIISGSVEGIQPITTHRLTAPRQKTNACLAAILAHNSREAFALLKLVKPLRASYKLKPADGAQQS</sequence>
<organism evidence="2 3">
    <name type="scientific">Apostasia shenzhenica</name>
    <dbReference type="NCBI Taxonomy" id="1088818"/>
    <lineage>
        <taxon>Eukaryota</taxon>
        <taxon>Viridiplantae</taxon>
        <taxon>Streptophyta</taxon>
        <taxon>Embryophyta</taxon>
        <taxon>Tracheophyta</taxon>
        <taxon>Spermatophyta</taxon>
        <taxon>Magnoliopsida</taxon>
        <taxon>Liliopsida</taxon>
        <taxon>Asparagales</taxon>
        <taxon>Orchidaceae</taxon>
        <taxon>Apostasioideae</taxon>
        <taxon>Apostasia</taxon>
    </lineage>
</organism>
<keyword evidence="3" id="KW-1185">Reference proteome</keyword>
<evidence type="ECO:0000313" key="2">
    <source>
        <dbReference type="EMBL" id="PKA48487.1"/>
    </source>
</evidence>
<dbReference type="EMBL" id="KZ452383">
    <property type="protein sequence ID" value="PKA48487.1"/>
    <property type="molecule type" value="Genomic_DNA"/>
</dbReference>
<feature type="chain" id="PRO_5014177674" evidence="1">
    <location>
        <begin position="28"/>
        <end position="83"/>
    </location>
</feature>
<name>A0A2H9ZZ06_9ASPA</name>
<reference evidence="2 3" key="1">
    <citation type="journal article" date="2017" name="Nature">
        <title>The Apostasia genome and the evolution of orchids.</title>
        <authorList>
            <person name="Zhang G.Q."/>
            <person name="Liu K.W."/>
            <person name="Li Z."/>
            <person name="Lohaus R."/>
            <person name="Hsiao Y.Y."/>
            <person name="Niu S.C."/>
            <person name="Wang J.Y."/>
            <person name="Lin Y.C."/>
            <person name="Xu Q."/>
            <person name="Chen L.J."/>
            <person name="Yoshida K."/>
            <person name="Fujiwara S."/>
            <person name="Wang Z.W."/>
            <person name="Zhang Y.Q."/>
            <person name="Mitsuda N."/>
            <person name="Wang M."/>
            <person name="Liu G.H."/>
            <person name="Pecoraro L."/>
            <person name="Huang H.X."/>
            <person name="Xiao X.J."/>
            <person name="Lin M."/>
            <person name="Wu X.Y."/>
            <person name="Wu W.L."/>
            <person name="Chen Y.Y."/>
            <person name="Chang S.B."/>
            <person name="Sakamoto S."/>
            <person name="Ohme-Takagi M."/>
            <person name="Yagi M."/>
            <person name="Zeng S.J."/>
            <person name="Shen C.Y."/>
            <person name="Yeh C.M."/>
            <person name="Luo Y.B."/>
            <person name="Tsai W.C."/>
            <person name="Van de Peer Y."/>
            <person name="Liu Z.J."/>
        </authorList>
    </citation>
    <scope>NUCLEOTIDE SEQUENCE [LARGE SCALE GENOMIC DNA]</scope>
    <source>
        <strain evidence="3">cv. Shenzhen</strain>
        <tissue evidence="2">Stem</tissue>
    </source>
</reference>
<gene>
    <name evidence="2" type="ORF">AXF42_Ash021347</name>
</gene>
<feature type="signal peptide" evidence="1">
    <location>
        <begin position="1"/>
        <end position="27"/>
    </location>
</feature>
<evidence type="ECO:0000313" key="3">
    <source>
        <dbReference type="Proteomes" id="UP000236161"/>
    </source>
</evidence>
<dbReference type="Proteomes" id="UP000236161">
    <property type="component" value="Unassembled WGS sequence"/>
</dbReference>
<dbReference type="AlphaFoldDB" id="A0A2H9ZZ06"/>